<dbReference type="InterPro" id="IPR038584">
    <property type="entry name" value="Ribosomal_bL33_sf"/>
</dbReference>
<comment type="similarity">
    <text evidence="1 5">Belongs to the bacterial ribosomal protein bL33 family.</text>
</comment>
<dbReference type="NCBIfam" id="TIGR01023">
    <property type="entry name" value="rpmG_bact"/>
    <property type="match status" value="1"/>
</dbReference>
<reference evidence="7" key="1">
    <citation type="submission" date="2017-09" db="EMBL/GenBank/DDBJ databases">
        <title>Depth-based differentiation of microbial function through sediment-hosted aquifers and enrichment of novel symbionts in the deep terrestrial subsurface.</title>
        <authorList>
            <person name="Probst A.J."/>
            <person name="Ladd B."/>
            <person name="Jarett J.K."/>
            <person name="Geller-Mcgrath D.E."/>
            <person name="Sieber C.M.K."/>
            <person name="Emerson J.B."/>
            <person name="Anantharaman K."/>
            <person name="Thomas B.C."/>
            <person name="Malmstrom R."/>
            <person name="Stieglmeier M."/>
            <person name="Klingl A."/>
            <person name="Woyke T."/>
            <person name="Ryan C.M."/>
            <person name="Banfield J.F."/>
        </authorList>
    </citation>
    <scope>NUCLEOTIDE SEQUENCE [LARGE SCALE GENOMIC DNA]</scope>
</reference>
<keyword evidence="2 5" id="KW-0689">Ribosomal protein</keyword>
<dbReference type="HAMAP" id="MF_00294">
    <property type="entry name" value="Ribosomal_bL33"/>
    <property type="match status" value="1"/>
</dbReference>
<evidence type="ECO:0000256" key="5">
    <source>
        <dbReference type="HAMAP-Rule" id="MF_00294"/>
    </source>
</evidence>
<name>A0A2M7VAZ5_9BACT</name>
<dbReference type="Gene3D" id="2.20.28.120">
    <property type="entry name" value="Ribosomal protein L33"/>
    <property type="match status" value="1"/>
</dbReference>
<dbReference type="GO" id="GO:0006412">
    <property type="term" value="P:translation"/>
    <property type="evidence" value="ECO:0007669"/>
    <property type="project" value="UniProtKB-UniRule"/>
</dbReference>
<evidence type="ECO:0000256" key="2">
    <source>
        <dbReference type="ARBA" id="ARBA00022980"/>
    </source>
</evidence>
<organism evidence="6 7">
    <name type="scientific">Candidatus Magasanikbacteria bacterium CG_4_10_14_0_2_um_filter_33_14</name>
    <dbReference type="NCBI Taxonomy" id="1974636"/>
    <lineage>
        <taxon>Bacteria</taxon>
        <taxon>Candidatus Magasanikiibacteriota</taxon>
    </lineage>
</organism>
<sequence>MASKSKERKNRKKLKCSECGTVNYFVKKNHVLQNRLELKKLCKTCDSKHTLHKETK</sequence>
<dbReference type="GO" id="GO:0005840">
    <property type="term" value="C:ribosome"/>
    <property type="evidence" value="ECO:0007669"/>
    <property type="project" value="UniProtKB-KW"/>
</dbReference>
<evidence type="ECO:0000256" key="4">
    <source>
        <dbReference type="ARBA" id="ARBA00035176"/>
    </source>
</evidence>
<evidence type="ECO:0000313" key="6">
    <source>
        <dbReference type="EMBL" id="PIZ96122.1"/>
    </source>
</evidence>
<evidence type="ECO:0000256" key="3">
    <source>
        <dbReference type="ARBA" id="ARBA00023274"/>
    </source>
</evidence>
<dbReference type="Proteomes" id="UP000231453">
    <property type="component" value="Unassembled WGS sequence"/>
</dbReference>
<evidence type="ECO:0000313" key="7">
    <source>
        <dbReference type="Proteomes" id="UP000231453"/>
    </source>
</evidence>
<dbReference type="GO" id="GO:0005737">
    <property type="term" value="C:cytoplasm"/>
    <property type="evidence" value="ECO:0007669"/>
    <property type="project" value="UniProtKB-ARBA"/>
</dbReference>
<dbReference type="Pfam" id="PF00471">
    <property type="entry name" value="Ribosomal_L33"/>
    <property type="match status" value="1"/>
</dbReference>
<dbReference type="GO" id="GO:0003735">
    <property type="term" value="F:structural constituent of ribosome"/>
    <property type="evidence" value="ECO:0007669"/>
    <property type="project" value="InterPro"/>
</dbReference>
<protein>
    <recommendedName>
        <fullName evidence="4 5">Large ribosomal subunit protein bL33</fullName>
    </recommendedName>
</protein>
<dbReference type="GO" id="GO:1990904">
    <property type="term" value="C:ribonucleoprotein complex"/>
    <property type="evidence" value="ECO:0007669"/>
    <property type="project" value="UniProtKB-KW"/>
</dbReference>
<gene>
    <name evidence="5 6" type="primary">rpmG</name>
    <name evidence="6" type="ORF">COX80_02220</name>
</gene>
<comment type="caution">
    <text evidence="6">The sequence shown here is derived from an EMBL/GenBank/DDBJ whole genome shotgun (WGS) entry which is preliminary data.</text>
</comment>
<dbReference type="EMBL" id="PFPL01000033">
    <property type="protein sequence ID" value="PIZ96122.1"/>
    <property type="molecule type" value="Genomic_DNA"/>
</dbReference>
<dbReference type="AlphaFoldDB" id="A0A2M7VAZ5"/>
<proteinExistence type="inferred from homology"/>
<dbReference type="InterPro" id="IPR011332">
    <property type="entry name" value="Ribosomal_zn-bd"/>
</dbReference>
<dbReference type="NCBIfam" id="NF001764">
    <property type="entry name" value="PRK00504.1"/>
    <property type="match status" value="1"/>
</dbReference>
<dbReference type="InterPro" id="IPR001705">
    <property type="entry name" value="Ribosomal_bL33"/>
</dbReference>
<evidence type="ECO:0000256" key="1">
    <source>
        <dbReference type="ARBA" id="ARBA00007596"/>
    </source>
</evidence>
<accession>A0A2M7VAZ5</accession>
<keyword evidence="3 5" id="KW-0687">Ribonucleoprotein</keyword>
<dbReference type="SUPFAM" id="SSF57829">
    <property type="entry name" value="Zn-binding ribosomal proteins"/>
    <property type="match status" value="1"/>
</dbReference>